<dbReference type="RefSeq" id="WP_163634089.1">
    <property type="nucleotide sequence ID" value="NZ_JAAAMI010000002.1"/>
</dbReference>
<dbReference type="SUPFAM" id="SSF47226">
    <property type="entry name" value="Histidine-containing phosphotransfer domain, HPT domain"/>
    <property type="match status" value="1"/>
</dbReference>
<name>A0A6I5KSF5_9FLAO</name>
<dbReference type="AlphaFoldDB" id="A0A6I5KSF5"/>
<dbReference type="InterPro" id="IPR036641">
    <property type="entry name" value="HPT_dom_sf"/>
</dbReference>
<evidence type="ECO:0000313" key="2">
    <source>
        <dbReference type="Proteomes" id="UP000468707"/>
    </source>
</evidence>
<organism evidence="1 2">
    <name type="scientific">Flagellimonas sediminis</name>
    <dbReference type="NCBI Taxonomy" id="2696468"/>
    <lineage>
        <taxon>Bacteria</taxon>
        <taxon>Pseudomonadati</taxon>
        <taxon>Bacteroidota</taxon>
        <taxon>Flavobacteriia</taxon>
        <taxon>Flavobacteriales</taxon>
        <taxon>Flavobacteriaceae</taxon>
        <taxon>Flagellimonas</taxon>
    </lineage>
</organism>
<reference evidence="1 2" key="1">
    <citation type="submission" date="2020-01" db="EMBL/GenBank/DDBJ databases">
        <title>Muricauda sediminis sp.nov. 40Bstr401.</title>
        <authorList>
            <person name="Xue Z."/>
            <person name="Zhu S."/>
            <person name="Ren N."/>
            <person name="Chen T."/>
            <person name="Chen X."/>
            <person name="Chen J."/>
            <person name="Yang J."/>
        </authorList>
    </citation>
    <scope>NUCLEOTIDE SEQUENCE [LARGE SCALE GENOMIC DNA]</scope>
    <source>
        <strain evidence="1 2">40Bstr401</strain>
    </source>
</reference>
<evidence type="ECO:0000313" key="1">
    <source>
        <dbReference type="EMBL" id="NDV42895.1"/>
    </source>
</evidence>
<comment type="caution">
    <text evidence="1">The sequence shown here is derived from an EMBL/GenBank/DDBJ whole genome shotgun (WGS) entry which is preliminary data.</text>
</comment>
<dbReference type="GO" id="GO:0000160">
    <property type="term" value="P:phosphorelay signal transduction system"/>
    <property type="evidence" value="ECO:0007669"/>
    <property type="project" value="InterPro"/>
</dbReference>
<gene>
    <name evidence="1" type="ORF">GTK07_06105</name>
</gene>
<protein>
    <submittedName>
        <fullName evidence="1">Uncharacterized protein</fullName>
    </submittedName>
</protein>
<accession>A0A6I5KSF5</accession>
<proteinExistence type="predicted"/>
<dbReference type="Proteomes" id="UP000468707">
    <property type="component" value="Unassembled WGS sequence"/>
</dbReference>
<dbReference type="EMBL" id="JAAAMI010000002">
    <property type="protein sequence ID" value="NDV42895.1"/>
    <property type="molecule type" value="Genomic_DNA"/>
</dbReference>
<keyword evidence="2" id="KW-1185">Reference proteome</keyword>
<sequence>MGTRELLNYLEKLEIGLSSFSYEELGVVEAGELKKSFEIFKHGLEDKVFGVSELKQLEDLYKRMGILEPERKSTTFEKPITKDPIFQLLDALENTPLNKTQLELTKALKKAAEKLVKIDKNTPESMPNHIQYIEKSLVTGYSEHKINLKPVLEDCMGRMELLEELVRMFKHNVLEFIGSSKIHLLNEDFEALALCCQKVGPNLRMMKTYELLEIVQQMSLLSKTDNDPKHLAFLYEQFVSEYPVVQEQVDFEMELFRTM</sequence>